<dbReference type="AlphaFoldDB" id="A0A7J6JIS7"/>
<dbReference type="InParanoid" id="A0A7J6JIS7"/>
<dbReference type="Proteomes" id="UP000011096">
    <property type="component" value="Unassembled WGS sequence"/>
</dbReference>
<dbReference type="EMBL" id="ANPB02000002">
    <property type="protein sequence ID" value="KAF4489603.1"/>
    <property type="molecule type" value="Genomic_DNA"/>
</dbReference>
<gene>
    <name evidence="1" type="ORF">CGGC5_v004606</name>
</gene>
<dbReference type="RefSeq" id="XP_066009528.1">
    <property type="nucleotide sequence ID" value="XM_066151311.1"/>
</dbReference>
<reference evidence="1 2" key="2">
    <citation type="submission" date="2020-04" db="EMBL/GenBank/DDBJ databases">
        <title>Genome sequencing and assembly of multiple isolates from the Colletotrichum gloeosporioides species complex.</title>
        <authorList>
            <person name="Gan P."/>
            <person name="Shirasu K."/>
        </authorList>
    </citation>
    <scope>NUCLEOTIDE SEQUENCE [LARGE SCALE GENOMIC DNA]</scope>
    <source>
        <strain evidence="1 2">Nara gc5</strain>
    </source>
</reference>
<dbReference type="GeneID" id="90979750"/>
<evidence type="ECO:0000313" key="2">
    <source>
        <dbReference type="Proteomes" id="UP000011096"/>
    </source>
</evidence>
<protein>
    <submittedName>
        <fullName evidence="1">Uncharacterized protein</fullName>
    </submittedName>
</protein>
<evidence type="ECO:0000313" key="1">
    <source>
        <dbReference type="EMBL" id="KAF4489603.1"/>
    </source>
</evidence>
<proteinExistence type="predicted"/>
<keyword evidence="2" id="KW-1185">Reference proteome</keyword>
<comment type="caution">
    <text evidence="1">The sequence shown here is derived from an EMBL/GenBank/DDBJ whole genome shotgun (WGS) entry which is preliminary data.</text>
</comment>
<sequence length="115" mass="13357">MLKQDIRALGIKISCWYVGCKQGSSERRKIHRFFAKDDKTRLDRGSFPNDKTVLSRLDRPLKLRILEDLSVACLPLSSSFAHRRLIGLQLDQTFEQLRIQRHDQTSNKHPQITVA</sequence>
<reference evidence="1 2" key="1">
    <citation type="submission" date="2012-08" db="EMBL/GenBank/DDBJ databases">
        <authorList>
            <person name="Gan P.H.P."/>
            <person name="Ikeda K."/>
            <person name="Irieda H."/>
            <person name="Narusaka M."/>
            <person name="O'Connell R.J."/>
            <person name="Narusaka Y."/>
            <person name="Takano Y."/>
            <person name="Kubo Y."/>
            <person name="Shirasu K."/>
        </authorList>
    </citation>
    <scope>NUCLEOTIDE SEQUENCE [LARGE SCALE GENOMIC DNA]</scope>
    <source>
        <strain evidence="1 2">Nara gc5</strain>
    </source>
</reference>
<accession>A0A7J6JIS7</accession>
<organism evidence="1 2">
    <name type="scientific">Colletotrichum fructicola (strain Nara gc5)</name>
    <name type="common">Anthracnose fungus</name>
    <name type="synonym">Colletotrichum gloeosporioides (strain Nara gc5)</name>
    <dbReference type="NCBI Taxonomy" id="1213859"/>
    <lineage>
        <taxon>Eukaryota</taxon>
        <taxon>Fungi</taxon>
        <taxon>Dikarya</taxon>
        <taxon>Ascomycota</taxon>
        <taxon>Pezizomycotina</taxon>
        <taxon>Sordariomycetes</taxon>
        <taxon>Hypocreomycetidae</taxon>
        <taxon>Glomerellales</taxon>
        <taxon>Glomerellaceae</taxon>
        <taxon>Colletotrichum</taxon>
        <taxon>Colletotrichum gloeosporioides species complex</taxon>
    </lineage>
</organism>
<name>A0A7J6JIS7_COLFN</name>